<dbReference type="InterPro" id="IPR014004">
    <property type="entry name" value="Transpt-assoc_nodulatn_dom_bac"/>
</dbReference>
<dbReference type="RefSeq" id="WP_173807483.1">
    <property type="nucleotide sequence ID" value="NZ_JABSNM010000030.1"/>
</dbReference>
<dbReference type="PROSITE" id="PS51257">
    <property type="entry name" value="PROKAR_LIPOPROTEIN"/>
    <property type="match status" value="1"/>
</dbReference>
<organism evidence="2 3">
    <name type="scientific">Sphaerotilus uruguayifluvii</name>
    <dbReference type="NCBI Taxonomy" id="2735897"/>
    <lineage>
        <taxon>Bacteria</taxon>
        <taxon>Pseudomonadati</taxon>
        <taxon>Pseudomonadota</taxon>
        <taxon>Betaproteobacteria</taxon>
        <taxon>Burkholderiales</taxon>
        <taxon>Sphaerotilaceae</taxon>
        <taxon>Sphaerotilus</taxon>
    </lineage>
</organism>
<evidence type="ECO:0000313" key="2">
    <source>
        <dbReference type="EMBL" id="NRT58466.1"/>
    </source>
</evidence>
<dbReference type="PANTHER" id="PTHR34606">
    <property type="entry name" value="BON DOMAIN-CONTAINING PROTEIN"/>
    <property type="match status" value="1"/>
</dbReference>
<reference evidence="2 3" key="1">
    <citation type="submission" date="2020-05" db="EMBL/GenBank/DDBJ databases">
        <title>Genomic Encyclopedia of Type Strains, Phase IV (KMG-V): Genome sequencing to study the core and pangenomes of soil and plant-associated prokaryotes.</title>
        <authorList>
            <person name="Whitman W."/>
        </authorList>
    </citation>
    <scope>NUCLEOTIDE SEQUENCE [LARGE SCALE GENOMIC DNA]</scope>
    <source>
        <strain evidence="2 3">C29</strain>
    </source>
</reference>
<dbReference type="Pfam" id="PF04972">
    <property type="entry name" value="BON"/>
    <property type="match status" value="2"/>
</dbReference>
<dbReference type="InterPro" id="IPR051686">
    <property type="entry name" value="Lipoprotein_DolP"/>
</dbReference>
<dbReference type="InterPro" id="IPR007055">
    <property type="entry name" value="BON_dom"/>
</dbReference>
<accession>A0ABX2G810</accession>
<feature type="domain" description="BON" evidence="1">
    <location>
        <begin position="54"/>
        <end position="121"/>
    </location>
</feature>
<sequence length="207" mass="21917">MKTPLKTPPLLRTVLLPALLASLLAGCAPVLVGGAAVGGVLVASDRRSAGVQLEDEGLELKVGQRIRTVAGERSHVSVNSYNRQVLLTGEVFNEADKAAIEQAATRVDGVRSVVNDLGVMWPSSTSERSRDLLLAGKVKATFVDAAGLSASAFHITVERGVVYLMGRVTEEEAQRAIDLARTVSGVAKVVRLVEILTPEQLANLKAR</sequence>
<feature type="domain" description="BON" evidence="1">
    <location>
        <begin position="130"/>
        <end position="197"/>
    </location>
</feature>
<keyword evidence="3" id="KW-1185">Reference proteome</keyword>
<dbReference type="EMBL" id="JABSNM010000030">
    <property type="protein sequence ID" value="NRT58466.1"/>
    <property type="molecule type" value="Genomic_DNA"/>
</dbReference>
<name>A0ABX2G810_9BURK</name>
<evidence type="ECO:0000259" key="1">
    <source>
        <dbReference type="PROSITE" id="PS50914"/>
    </source>
</evidence>
<dbReference type="PROSITE" id="PS50914">
    <property type="entry name" value="BON"/>
    <property type="match status" value="2"/>
</dbReference>
<dbReference type="PANTHER" id="PTHR34606:SF15">
    <property type="entry name" value="BON DOMAIN-CONTAINING PROTEIN"/>
    <property type="match status" value="1"/>
</dbReference>
<dbReference type="Gene3D" id="3.30.1340.30">
    <property type="match status" value="2"/>
</dbReference>
<gene>
    <name evidence="2" type="ORF">HNQ01_004234</name>
</gene>
<proteinExistence type="predicted"/>
<dbReference type="Proteomes" id="UP001516061">
    <property type="component" value="Unassembled WGS sequence"/>
</dbReference>
<dbReference type="SMART" id="SM00749">
    <property type="entry name" value="BON"/>
    <property type="match status" value="2"/>
</dbReference>
<protein>
    <submittedName>
        <fullName evidence="2">Osmotically-inducible protein OsmY</fullName>
    </submittedName>
</protein>
<comment type="caution">
    <text evidence="2">The sequence shown here is derived from an EMBL/GenBank/DDBJ whole genome shotgun (WGS) entry which is preliminary data.</text>
</comment>
<evidence type="ECO:0000313" key="3">
    <source>
        <dbReference type="Proteomes" id="UP001516061"/>
    </source>
</evidence>